<dbReference type="Pfam" id="PF04760">
    <property type="entry name" value="IF2_N"/>
    <property type="match status" value="1"/>
</dbReference>
<evidence type="ECO:0000313" key="4">
    <source>
        <dbReference type="Proteomes" id="UP000054526"/>
    </source>
</evidence>
<sequence>MSKDNTDNNKDKVRVYEYAKQLNMSSKEVITILKRMNMPVNNHMSVMEDGMTGAVEKFFRDVKANAAAKMAQSAAKPADKRPAQGAASAPAQNQTAAPRRSEDQGQPARPAAVPASSAAAPTAPTASSAAPREGNSRPQGQGGYGQREGGSRPQGQGGYAQREGGSRPQGQG</sequence>
<feature type="domain" description="Translation initiation factor IF-2 N-terminal" evidence="2">
    <location>
        <begin position="11"/>
        <end position="46"/>
    </location>
</feature>
<organism evidence="3 4">
    <name type="scientific">Cohnella kolymensis</name>
    <dbReference type="NCBI Taxonomy" id="1590652"/>
    <lineage>
        <taxon>Bacteria</taxon>
        <taxon>Bacillati</taxon>
        <taxon>Bacillota</taxon>
        <taxon>Bacilli</taxon>
        <taxon>Bacillales</taxon>
        <taxon>Paenibacillaceae</taxon>
        <taxon>Cohnella</taxon>
    </lineage>
</organism>
<comment type="caution">
    <text evidence="3">The sequence shown here is derived from an EMBL/GenBank/DDBJ whole genome shotgun (WGS) entry which is preliminary data.</text>
</comment>
<dbReference type="Gene3D" id="1.10.10.2480">
    <property type="match status" value="1"/>
</dbReference>
<feature type="compositionally biased region" description="Low complexity" evidence="1">
    <location>
        <begin position="107"/>
        <end position="132"/>
    </location>
</feature>
<evidence type="ECO:0000259" key="2">
    <source>
        <dbReference type="Pfam" id="PF04760"/>
    </source>
</evidence>
<dbReference type="RefSeq" id="WP_041064755.1">
    <property type="nucleotide sequence ID" value="NZ_JXAL01000023.1"/>
</dbReference>
<feature type="region of interest" description="Disordered" evidence="1">
    <location>
        <begin position="66"/>
        <end position="172"/>
    </location>
</feature>
<evidence type="ECO:0000313" key="3">
    <source>
        <dbReference type="EMBL" id="KIL35326.1"/>
    </source>
</evidence>
<gene>
    <name evidence="3" type="ORF">SD71_14965</name>
</gene>
<name>A0ABR5A2Q1_9BACL</name>
<dbReference type="EMBL" id="JXAL01000023">
    <property type="protein sequence ID" value="KIL35326.1"/>
    <property type="molecule type" value="Genomic_DNA"/>
</dbReference>
<protein>
    <recommendedName>
        <fullName evidence="2">Translation initiation factor IF-2 N-terminal domain-containing protein</fullName>
    </recommendedName>
</protein>
<dbReference type="InterPro" id="IPR006847">
    <property type="entry name" value="IF2_N"/>
</dbReference>
<accession>A0ABR5A2Q1</accession>
<dbReference type="Proteomes" id="UP000054526">
    <property type="component" value="Unassembled WGS sequence"/>
</dbReference>
<feature type="compositionally biased region" description="Low complexity" evidence="1">
    <location>
        <begin position="86"/>
        <end position="98"/>
    </location>
</feature>
<feature type="non-terminal residue" evidence="3">
    <location>
        <position position="172"/>
    </location>
</feature>
<proteinExistence type="predicted"/>
<evidence type="ECO:0000256" key="1">
    <source>
        <dbReference type="SAM" id="MobiDB-lite"/>
    </source>
</evidence>
<feature type="compositionally biased region" description="Low complexity" evidence="1">
    <location>
        <begin position="66"/>
        <end position="76"/>
    </location>
</feature>
<reference evidence="3 4" key="1">
    <citation type="submission" date="2014-12" db="EMBL/GenBank/DDBJ databases">
        <title>Draft genome sequence of Cohnella kolymensis strain B-2846.</title>
        <authorList>
            <person name="Karlyshev A.V."/>
            <person name="Kudryashova E.B."/>
        </authorList>
    </citation>
    <scope>NUCLEOTIDE SEQUENCE [LARGE SCALE GENOMIC DNA]</scope>
    <source>
        <strain evidence="3 4">VKM B-2846</strain>
    </source>
</reference>
<keyword evidence="4" id="KW-1185">Reference proteome</keyword>